<evidence type="ECO:0000256" key="3">
    <source>
        <dbReference type="ARBA" id="ARBA00011245"/>
    </source>
</evidence>
<dbReference type="InterPro" id="IPR036775">
    <property type="entry name" value="DNA_pol_Y-fam_lit_finger_sf"/>
</dbReference>
<evidence type="ECO:0000259" key="17">
    <source>
        <dbReference type="PROSITE" id="PS50173"/>
    </source>
</evidence>
<keyword evidence="6 16" id="KW-0808">Transferase</keyword>
<evidence type="ECO:0000256" key="7">
    <source>
        <dbReference type="ARBA" id="ARBA00022695"/>
    </source>
</evidence>
<keyword evidence="5 16" id="KW-0963">Cytoplasm</keyword>
<protein>
    <recommendedName>
        <fullName evidence="16">DNA polymerase IV</fullName>
        <shortName evidence="16">Pol IV</shortName>
        <ecNumber evidence="16">2.7.7.7</ecNumber>
    </recommendedName>
</protein>
<evidence type="ECO:0000256" key="5">
    <source>
        <dbReference type="ARBA" id="ARBA00022490"/>
    </source>
</evidence>
<dbReference type="FunFam" id="3.40.1170.60:FF:000001">
    <property type="entry name" value="DNA polymerase IV"/>
    <property type="match status" value="1"/>
</dbReference>
<accession>A0A1F5R309</accession>
<keyword evidence="12 16" id="KW-0239">DNA-directed DNA polymerase</keyword>
<dbReference type="Pfam" id="PF00817">
    <property type="entry name" value="IMS"/>
    <property type="match status" value="1"/>
</dbReference>
<dbReference type="CDD" id="cd03586">
    <property type="entry name" value="PolY_Pol_IV_kappa"/>
    <property type="match status" value="1"/>
</dbReference>
<dbReference type="PANTHER" id="PTHR11076:SF33">
    <property type="entry name" value="DNA POLYMERASE KAPPA"/>
    <property type="match status" value="1"/>
</dbReference>
<evidence type="ECO:0000313" key="19">
    <source>
        <dbReference type="Proteomes" id="UP000177230"/>
    </source>
</evidence>
<comment type="catalytic activity">
    <reaction evidence="15 16">
        <text>DNA(n) + a 2'-deoxyribonucleoside 5'-triphosphate = DNA(n+1) + diphosphate</text>
        <dbReference type="Rhea" id="RHEA:22508"/>
        <dbReference type="Rhea" id="RHEA-COMP:17339"/>
        <dbReference type="Rhea" id="RHEA-COMP:17340"/>
        <dbReference type="ChEBI" id="CHEBI:33019"/>
        <dbReference type="ChEBI" id="CHEBI:61560"/>
        <dbReference type="ChEBI" id="CHEBI:173112"/>
        <dbReference type="EC" id="2.7.7.7"/>
    </reaction>
</comment>
<dbReference type="Gene3D" id="3.30.70.270">
    <property type="match status" value="1"/>
</dbReference>
<evidence type="ECO:0000256" key="12">
    <source>
        <dbReference type="ARBA" id="ARBA00022932"/>
    </source>
</evidence>
<keyword evidence="13 16" id="KW-0238">DNA-binding</keyword>
<dbReference type="GO" id="GO:0003684">
    <property type="term" value="F:damaged DNA binding"/>
    <property type="evidence" value="ECO:0007669"/>
    <property type="project" value="InterPro"/>
</dbReference>
<feature type="active site" evidence="16">
    <location>
        <position position="108"/>
    </location>
</feature>
<dbReference type="PANTHER" id="PTHR11076">
    <property type="entry name" value="DNA REPAIR POLYMERASE UMUC / TRANSFERASE FAMILY MEMBER"/>
    <property type="match status" value="1"/>
</dbReference>
<evidence type="ECO:0000256" key="13">
    <source>
        <dbReference type="ARBA" id="ARBA00023125"/>
    </source>
</evidence>
<evidence type="ECO:0000256" key="8">
    <source>
        <dbReference type="ARBA" id="ARBA00022705"/>
    </source>
</evidence>
<comment type="cofactor">
    <cofactor evidence="16">
        <name>Mg(2+)</name>
        <dbReference type="ChEBI" id="CHEBI:18420"/>
    </cofactor>
    <text evidence="16">Binds 2 magnesium ions per subunit.</text>
</comment>
<name>A0A1F5R309_9BACT</name>
<dbReference type="InterPro" id="IPR043502">
    <property type="entry name" value="DNA/RNA_pol_sf"/>
</dbReference>
<dbReference type="SUPFAM" id="SSF100879">
    <property type="entry name" value="Lesion bypass DNA polymerase (Y-family), little finger domain"/>
    <property type="match status" value="1"/>
</dbReference>
<evidence type="ECO:0000256" key="15">
    <source>
        <dbReference type="ARBA" id="ARBA00049244"/>
    </source>
</evidence>
<comment type="subunit">
    <text evidence="3 16">Monomer.</text>
</comment>
<proteinExistence type="inferred from homology"/>
<dbReference type="PROSITE" id="PS50173">
    <property type="entry name" value="UMUC"/>
    <property type="match status" value="1"/>
</dbReference>
<dbReference type="HAMAP" id="MF_01113">
    <property type="entry name" value="DNApol_IV"/>
    <property type="match status" value="1"/>
</dbReference>
<dbReference type="InterPro" id="IPR001126">
    <property type="entry name" value="UmuC"/>
</dbReference>
<comment type="similarity">
    <text evidence="2 16">Belongs to the DNA polymerase type-Y family.</text>
</comment>
<dbReference type="FunFam" id="3.30.1490.100:FF:000004">
    <property type="entry name" value="DNA polymerase IV"/>
    <property type="match status" value="1"/>
</dbReference>
<evidence type="ECO:0000256" key="11">
    <source>
        <dbReference type="ARBA" id="ARBA00022842"/>
    </source>
</evidence>
<keyword evidence="14 16" id="KW-0234">DNA repair</keyword>
<dbReference type="InterPro" id="IPR050116">
    <property type="entry name" value="DNA_polymerase-Y"/>
</dbReference>
<dbReference type="GO" id="GO:0005829">
    <property type="term" value="C:cytosol"/>
    <property type="evidence" value="ECO:0007669"/>
    <property type="project" value="TreeGrafter"/>
</dbReference>
<evidence type="ECO:0000256" key="2">
    <source>
        <dbReference type="ARBA" id="ARBA00010945"/>
    </source>
</evidence>
<organism evidence="18 19">
    <name type="scientific">Candidatus Edwardsbacteria bacterium GWF2_54_11</name>
    <dbReference type="NCBI Taxonomy" id="1817851"/>
    <lineage>
        <taxon>Bacteria</taxon>
        <taxon>Candidatus Edwardsiibacteriota</taxon>
    </lineage>
</organism>
<dbReference type="GO" id="GO:0003887">
    <property type="term" value="F:DNA-directed DNA polymerase activity"/>
    <property type="evidence" value="ECO:0007669"/>
    <property type="project" value="UniProtKB-UniRule"/>
</dbReference>
<dbReference type="InterPro" id="IPR053848">
    <property type="entry name" value="IMS_HHH_1"/>
</dbReference>
<feature type="site" description="Substrate discrimination" evidence="16">
    <location>
        <position position="14"/>
    </location>
</feature>
<dbReference type="InterPro" id="IPR017961">
    <property type="entry name" value="DNA_pol_Y-fam_little_finger"/>
</dbReference>
<sequence>MSRLIAHVDMDCFYAAVEVLDDPALRGQPVIVGADPQGGKGRGVVSAASYEARKFGVHSAMPVSRAFALCPKGIFLPGRMGRYSEISDKIMGILKGFTPQIEQISVDEAFLDLTGCQRLFGGPLEIARKIKGAIKGQLSLTASVGMGSNKLVAKIASDLEKPDGLVIVPEGGERDFLSPMPAGKLWGVGPKTTERLKQMGVITIGQLAGFDPKRLEAVFGRMGDYLHERANGIDGDPVSQGDQVKSMGREHTYDEDTGSKEDIHRTLLSLSEQVAASLRAEGVKGRTITLKLRYQDFETHTYGRTLEASVDNAIEINAIARMLFDKNWQTFRKIRLIGVSASNLNQGEDQLGLFDDPKNKIKNEELDKAVDKIRGRYGRKAVKRAGEM</sequence>
<evidence type="ECO:0000256" key="9">
    <source>
        <dbReference type="ARBA" id="ARBA00022723"/>
    </source>
</evidence>
<keyword evidence="11 16" id="KW-0460">Magnesium</keyword>
<keyword evidence="8 16" id="KW-0235">DNA replication</keyword>
<evidence type="ECO:0000256" key="16">
    <source>
        <dbReference type="HAMAP-Rule" id="MF_01113"/>
    </source>
</evidence>
<comment type="caution">
    <text evidence="18">The sequence shown here is derived from an EMBL/GenBank/DDBJ whole genome shotgun (WGS) entry which is preliminary data.</text>
</comment>
<dbReference type="Gene3D" id="3.40.1170.60">
    <property type="match status" value="1"/>
</dbReference>
<comment type="subcellular location">
    <subcellularLocation>
        <location evidence="1 16">Cytoplasm</location>
    </subcellularLocation>
</comment>
<feature type="binding site" evidence="16">
    <location>
        <position position="107"/>
    </location>
    <ligand>
        <name>Mg(2+)</name>
        <dbReference type="ChEBI" id="CHEBI:18420"/>
    </ligand>
</feature>
<dbReference type="GO" id="GO:0009432">
    <property type="term" value="P:SOS response"/>
    <property type="evidence" value="ECO:0007669"/>
    <property type="project" value="TreeGrafter"/>
</dbReference>
<dbReference type="GO" id="GO:0006281">
    <property type="term" value="P:DNA repair"/>
    <property type="evidence" value="ECO:0007669"/>
    <property type="project" value="UniProtKB-UniRule"/>
</dbReference>
<dbReference type="AlphaFoldDB" id="A0A1F5R309"/>
<evidence type="ECO:0000256" key="4">
    <source>
        <dbReference type="ARBA" id="ARBA00022457"/>
    </source>
</evidence>
<evidence type="ECO:0000256" key="6">
    <source>
        <dbReference type="ARBA" id="ARBA00022679"/>
    </source>
</evidence>
<reference evidence="18 19" key="1">
    <citation type="journal article" date="2016" name="Nat. Commun.">
        <title>Thousands of microbial genomes shed light on interconnected biogeochemical processes in an aquifer system.</title>
        <authorList>
            <person name="Anantharaman K."/>
            <person name="Brown C.T."/>
            <person name="Hug L.A."/>
            <person name="Sharon I."/>
            <person name="Castelle C.J."/>
            <person name="Probst A.J."/>
            <person name="Thomas B.C."/>
            <person name="Singh A."/>
            <person name="Wilkins M.J."/>
            <person name="Karaoz U."/>
            <person name="Brodie E.L."/>
            <person name="Williams K.H."/>
            <person name="Hubbard S.S."/>
            <person name="Banfield J.F."/>
        </authorList>
    </citation>
    <scope>NUCLEOTIDE SEQUENCE [LARGE SCALE GENOMIC DNA]</scope>
</reference>
<dbReference type="InterPro" id="IPR043128">
    <property type="entry name" value="Rev_trsase/Diguanyl_cyclase"/>
</dbReference>
<dbReference type="Gene3D" id="1.10.150.20">
    <property type="entry name" value="5' to 3' exonuclease, C-terminal subdomain"/>
    <property type="match status" value="1"/>
</dbReference>
<feature type="binding site" evidence="16">
    <location>
        <position position="9"/>
    </location>
    <ligand>
        <name>Mg(2+)</name>
        <dbReference type="ChEBI" id="CHEBI:18420"/>
    </ligand>
</feature>
<evidence type="ECO:0000256" key="14">
    <source>
        <dbReference type="ARBA" id="ARBA00023204"/>
    </source>
</evidence>
<dbReference type="NCBIfam" id="NF002677">
    <property type="entry name" value="PRK02406.1"/>
    <property type="match status" value="1"/>
</dbReference>
<keyword evidence="7 16" id="KW-0548">Nucleotidyltransferase</keyword>
<dbReference type="InterPro" id="IPR022880">
    <property type="entry name" value="DNApol_IV"/>
</dbReference>
<keyword evidence="4 16" id="KW-0515">Mutator protein</keyword>
<evidence type="ECO:0000256" key="1">
    <source>
        <dbReference type="ARBA" id="ARBA00004496"/>
    </source>
</evidence>
<dbReference type="Pfam" id="PF11799">
    <property type="entry name" value="IMS_C"/>
    <property type="match status" value="1"/>
</dbReference>
<feature type="domain" description="UmuC" evidence="17">
    <location>
        <begin position="5"/>
        <end position="189"/>
    </location>
</feature>
<evidence type="ECO:0000256" key="10">
    <source>
        <dbReference type="ARBA" id="ARBA00022763"/>
    </source>
</evidence>
<dbReference type="EC" id="2.7.7.7" evidence="16"/>
<dbReference type="Pfam" id="PF21999">
    <property type="entry name" value="IMS_HHH_1"/>
    <property type="match status" value="1"/>
</dbReference>
<dbReference type="Proteomes" id="UP000177230">
    <property type="component" value="Unassembled WGS sequence"/>
</dbReference>
<dbReference type="SUPFAM" id="SSF56672">
    <property type="entry name" value="DNA/RNA polymerases"/>
    <property type="match status" value="1"/>
</dbReference>
<comment type="function">
    <text evidence="16">Poorly processive, error-prone DNA polymerase involved in untargeted mutagenesis. Copies undamaged DNA at stalled replication forks, which arise in vivo from mismatched or misaligned primer ends. These misaligned primers can be extended by PolIV. Exhibits no 3'-5' exonuclease (proofreading) activity. May be involved in translesional synthesis, in conjunction with the beta clamp from PolIII.</text>
</comment>
<keyword evidence="9 16" id="KW-0479">Metal-binding</keyword>
<dbReference type="Gene3D" id="3.30.1490.100">
    <property type="entry name" value="DNA polymerase, Y-family, little finger domain"/>
    <property type="match status" value="1"/>
</dbReference>
<dbReference type="GO" id="GO:0042276">
    <property type="term" value="P:error-prone translesion synthesis"/>
    <property type="evidence" value="ECO:0007669"/>
    <property type="project" value="TreeGrafter"/>
</dbReference>
<dbReference type="GO" id="GO:0006261">
    <property type="term" value="P:DNA-templated DNA replication"/>
    <property type="evidence" value="ECO:0007669"/>
    <property type="project" value="UniProtKB-UniRule"/>
</dbReference>
<dbReference type="EMBL" id="MFFM01000046">
    <property type="protein sequence ID" value="OGF08837.1"/>
    <property type="molecule type" value="Genomic_DNA"/>
</dbReference>
<dbReference type="GO" id="GO:0000287">
    <property type="term" value="F:magnesium ion binding"/>
    <property type="evidence" value="ECO:0007669"/>
    <property type="project" value="UniProtKB-UniRule"/>
</dbReference>
<keyword evidence="10 16" id="KW-0227">DNA damage</keyword>
<evidence type="ECO:0000313" key="18">
    <source>
        <dbReference type="EMBL" id="OGF08837.1"/>
    </source>
</evidence>
<gene>
    <name evidence="16" type="primary">dinB</name>
    <name evidence="18" type="ORF">A2024_01015</name>
</gene>